<dbReference type="InterPro" id="IPR007627">
    <property type="entry name" value="RNA_pol_sigma70_r2"/>
</dbReference>
<dbReference type="InterPro" id="IPR014284">
    <property type="entry name" value="RNA_pol_sigma-70_dom"/>
</dbReference>
<proteinExistence type="predicted"/>
<dbReference type="Gene3D" id="1.10.10.10">
    <property type="entry name" value="Winged helix-like DNA-binding domain superfamily/Winged helix DNA-binding domain"/>
    <property type="match status" value="1"/>
</dbReference>
<dbReference type="AlphaFoldDB" id="A0A518B9Z9"/>
<name>A0A518B9Z9_9BACT</name>
<dbReference type="Gene3D" id="1.10.601.10">
    <property type="entry name" value="RNA Polymerase Primary Sigma Factor"/>
    <property type="match status" value="1"/>
</dbReference>
<dbReference type="InterPro" id="IPR050239">
    <property type="entry name" value="Sigma-70_RNA_pol_init_factors"/>
</dbReference>
<dbReference type="EMBL" id="CP036279">
    <property type="protein sequence ID" value="QDU63801.1"/>
    <property type="molecule type" value="Genomic_DNA"/>
</dbReference>
<dbReference type="InterPro" id="IPR000943">
    <property type="entry name" value="RNA_pol_sigma70"/>
</dbReference>
<dbReference type="PANTHER" id="PTHR30603">
    <property type="entry name" value="RNA POLYMERASE SIGMA FACTOR RPO"/>
    <property type="match status" value="1"/>
</dbReference>
<dbReference type="SUPFAM" id="SSF88946">
    <property type="entry name" value="Sigma2 domain of RNA polymerase sigma factors"/>
    <property type="match status" value="1"/>
</dbReference>
<dbReference type="PANTHER" id="PTHR30603:SF60">
    <property type="entry name" value="RNA POLYMERASE SIGMA FACTOR RPOD"/>
    <property type="match status" value="1"/>
</dbReference>
<keyword evidence="3" id="KW-0238">DNA-binding</keyword>
<dbReference type="InterPro" id="IPR013325">
    <property type="entry name" value="RNA_pol_sigma_r2"/>
</dbReference>
<reference evidence="7 8" key="1">
    <citation type="submission" date="2019-02" db="EMBL/GenBank/DDBJ databases">
        <title>Deep-cultivation of Planctomycetes and their phenomic and genomic characterization uncovers novel biology.</title>
        <authorList>
            <person name="Wiegand S."/>
            <person name="Jogler M."/>
            <person name="Boedeker C."/>
            <person name="Pinto D."/>
            <person name="Vollmers J."/>
            <person name="Rivas-Marin E."/>
            <person name="Kohn T."/>
            <person name="Peeters S.H."/>
            <person name="Heuer A."/>
            <person name="Rast P."/>
            <person name="Oberbeckmann S."/>
            <person name="Bunk B."/>
            <person name="Jeske O."/>
            <person name="Meyerdierks A."/>
            <person name="Storesund J.E."/>
            <person name="Kallscheuer N."/>
            <person name="Luecker S."/>
            <person name="Lage O.M."/>
            <person name="Pohl T."/>
            <person name="Merkel B.J."/>
            <person name="Hornburger P."/>
            <person name="Mueller R.-W."/>
            <person name="Bruemmer F."/>
            <person name="Labrenz M."/>
            <person name="Spormann A.M."/>
            <person name="Op den Camp H."/>
            <person name="Overmann J."/>
            <person name="Amann R."/>
            <person name="Jetten M.S.M."/>
            <person name="Mascher T."/>
            <person name="Medema M.H."/>
            <person name="Devos D.P."/>
            <person name="Kaster A.-K."/>
            <person name="Ovreas L."/>
            <person name="Rohde M."/>
            <person name="Galperin M.Y."/>
            <person name="Jogler C."/>
        </authorList>
    </citation>
    <scope>NUCLEOTIDE SEQUENCE [LARGE SCALE GENOMIC DNA]</scope>
    <source>
        <strain evidence="7 8">Pan216</strain>
    </source>
</reference>
<evidence type="ECO:0000313" key="8">
    <source>
        <dbReference type="Proteomes" id="UP000317093"/>
    </source>
</evidence>
<keyword evidence="1" id="KW-0805">Transcription regulation</keyword>
<feature type="coiled-coil region" evidence="5">
    <location>
        <begin position="359"/>
        <end position="386"/>
    </location>
</feature>
<dbReference type="GO" id="GO:0016987">
    <property type="term" value="F:sigma factor activity"/>
    <property type="evidence" value="ECO:0007669"/>
    <property type="project" value="UniProtKB-KW"/>
</dbReference>
<protein>
    <submittedName>
        <fullName evidence="7">RNA polymerase principal sigma factor HrdA</fullName>
    </submittedName>
</protein>
<organism evidence="7 8">
    <name type="scientific">Kolteria novifilia</name>
    <dbReference type="NCBI Taxonomy" id="2527975"/>
    <lineage>
        <taxon>Bacteria</taxon>
        <taxon>Pseudomonadati</taxon>
        <taxon>Planctomycetota</taxon>
        <taxon>Planctomycetia</taxon>
        <taxon>Kolteriales</taxon>
        <taxon>Kolteriaceae</taxon>
        <taxon>Kolteria</taxon>
    </lineage>
</organism>
<dbReference type="NCBIfam" id="TIGR02937">
    <property type="entry name" value="sigma70-ECF"/>
    <property type="match status" value="1"/>
</dbReference>
<feature type="domain" description="RNA polymerase sigma-70" evidence="6">
    <location>
        <begin position="515"/>
        <end position="541"/>
    </location>
</feature>
<dbReference type="Pfam" id="PF04542">
    <property type="entry name" value="Sigma70_r2"/>
    <property type="match status" value="1"/>
</dbReference>
<evidence type="ECO:0000256" key="2">
    <source>
        <dbReference type="ARBA" id="ARBA00023082"/>
    </source>
</evidence>
<dbReference type="InterPro" id="IPR013324">
    <property type="entry name" value="RNA_pol_sigma_r3/r4-like"/>
</dbReference>
<dbReference type="OrthoDB" id="9780321at2"/>
<dbReference type="PROSITE" id="PS00716">
    <property type="entry name" value="SIGMA70_2"/>
    <property type="match status" value="1"/>
</dbReference>
<keyword evidence="4" id="KW-0804">Transcription</keyword>
<dbReference type="SUPFAM" id="SSF88659">
    <property type="entry name" value="Sigma3 and sigma4 domains of RNA polymerase sigma factors"/>
    <property type="match status" value="1"/>
</dbReference>
<dbReference type="InterPro" id="IPR036388">
    <property type="entry name" value="WH-like_DNA-bd_sf"/>
</dbReference>
<dbReference type="GO" id="GO:0003677">
    <property type="term" value="F:DNA binding"/>
    <property type="evidence" value="ECO:0007669"/>
    <property type="project" value="UniProtKB-KW"/>
</dbReference>
<dbReference type="CDD" id="cd06171">
    <property type="entry name" value="Sigma70_r4"/>
    <property type="match status" value="1"/>
</dbReference>
<dbReference type="Gene3D" id="1.10.10.60">
    <property type="entry name" value="Homeodomain-like"/>
    <property type="match status" value="1"/>
</dbReference>
<evidence type="ECO:0000256" key="1">
    <source>
        <dbReference type="ARBA" id="ARBA00023015"/>
    </source>
</evidence>
<sequence>MSRYRHPAMKQFTEQQVRFAPREQKSAQLARAEELLHEVVEGKDYPYQYVCFRVTQYRPDSYPDLVLEASDVQHDLRLFIEDLSSSANITPEEAGEAVLTVEEISQQFNISTKTVNRWRDRGLVSRRFLVDGRKRVGFLKSSVDRFVEVHADDVERGTRFSQLTDDEREQIIERARQMAQSSSATLAEVSRRIADEMARSPETVRYTIKHHDREHPEDAIFSSLRSPLDDDAKRKIYSAYRRGISIDALSTKYRRTRSSIYRIINEVRADRVVAQPIDYIYHDSFDDPEQQDVILGEEPAPNPETRAIRPPAGLPPYLQSLYEVPLLNRDQEQHLFRKMNYLLHQAKLRRENLDPNQLKAGELDEIESLQDEAHEIKRRLVRANLRLVVSIAKRHAGLSANLFELISDGNVSLMRAVEKFDYSRGFKFSTYASWAIIKNFARTIPAENRHRDRYLTGQELAFELTPDNRADEYEVESSHKQMQSAVENILSRLDERERKVIIYRYGLDDRINPQTLEQVGSKFGVTKERIRQIEARAINKLRKYATEAKLDLAFLN</sequence>
<evidence type="ECO:0000256" key="3">
    <source>
        <dbReference type="ARBA" id="ARBA00023125"/>
    </source>
</evidence>
<dbReference type="InterPro" id="IPR007630">
    <property type="entry name" value="RNA_pol_sigma70_r4"/>
</dbReference>
<gene>
    <name evidence="7" type="primary">hrdA</name>
    <name evidence="7" type="ORF">Pan216_46820</name>
</gene>
<evidence type="ECO:0000256" key="4">
    <source>
        <dbReference type="ARBA" id="ARBA00023163"/>
    </source>
</evidence>
<evidence type="ECO:0000313" key="7">
    <source>
        <dbReference type="EMBL" id="QDU63801.1"/>
    </source>
</evidence>
<accession>A0A518B9Z9</accession>
<keyword evidence="5" id="KW-0175">Coiled coil</keyword>
<dbReference type="Pfam" id="PF04545">
    <property type="entry name" value="Sigma70_r4"/>
    <property type="match status" value="1"/>
</dbReference>
<keyword evidence="2" id="KW-0731">Sigma factor</keyword>
<dbReference type="Proteomes" id="UP000317093">
    <property type="component" value="Chromosome"/>
</dbReference>
<dbReference type="PRINTS" id="PR00046">
    <property type="entry name" value="SIGMA70FCT"/>
</dbReference>
<dbReference type="RefSeq" id="WP_145261542.1">
    <property type="nucleotide sequence ID" value="NZ_CP036279.1"/>
</dbReference>
<dbReference type="KEGG" id="knv:Pan216_46820"/>
<keyword evidence="8" id="KW-1185">Reference proteome</keyword>
<evidence type="ECO:0000256" key="5">
    <source>
        <dbReference type="SAM" id="Coils"/>
    </source>
</evidence>
<dbReference type="GO" id="GO:0006352">
    <property type="term" value="P:DNA-templated transcription initiation"/>
    <property type="evidence" value="ECO:0007669"/>
    <property type="project" value="InterPro"/>
</dbReference>
<evidence type="ECO:0000259" key="6">
    <source>
        <dbReference type="PROSITE" id="PS00716"/>
    </source>
</evidence>